<dbReference type="InterPro" id="IPR008969">
    <property type="entry name" value="CarboxyPept-like_regulatory"/>
</dbReference>
<evidence type="ECO:0000259" key="15">
    <source>
        <dbReference type="Pfam" id="PF07715"/>
    </source>
</evidence>
<dbReference type="PANTHER" id="PTHR32552">
    <property type="entry name" value="FERRICHROME IRON RECEPTOR-RELATED"/>
    <property type="match status" value="1"/>
</dbReference>
<evidence type="ECO:0000256" key="12">
    <source>
        <dbReference type="RuleBase" id="RU003357"/>
    </source>
</evidence>
<dbReference type="CDD" id="cd01347">
    <property type="entry name" value="ligand_gated_channel"/>
    <property type="match status" value="1"/>
</dbReference>
<evidence type="ECO:0000256" key="1">
    <source>
        <dbReference type="ARBA" id="ARBA00004571"/>
    </source>
</evidence>
<keyword evidence="7" id="KW-0406">Ion transport</keyword>
<dbReference type="InterPro" id="IPR012910">
    <property type="entry name" value="Plug_dom"/>
</dbReference>
<keyword evidence="8 12" id="KW-0798">TonB box</keyword>
<keyword evidence="4" id="KW-0410">Iron transport</keyword>
<evidence type="ECO:0000313" key="17">
    <source>
        <dbReference type="Proteomes" id="UP001597387"/>
    </source>
</evidence>
<keyword evidence="5 11" id="KW-0812">Transmembrane</keyword>
<accession>A0ABW4ZQN4</accession>
<name>A0ABW4ZQN4_9SPHI</name>
<keyword evidence="3 11" id="KW-1134">Transmembrane beta strand</keyword>
<dbReference type="InterPro" id="IPR000531">
    <property type="entry name" value="Beta-barrel_TonB"/>
</dbReference>
<comment type="subcellular location">
    <subcellularLocation>
        <location evidence="1 11">Cell outer membrane</location>
        <topology evidence="1 11">Multi-pass membrane protein</topology>
    </subcellularLocation>
</comment>
<evidence type="ECO:0000256" key="5">
    <source>
        <dbReference type="ARBA" id="ARBA00022692"/>
    </source>
</evidence>
<dbReference type="PANTHER" id="PTHR32552:SF81">
    <property type="entry name" value="TONB-DEPENDENT OUTER MEMBRANE RECEPTOR"/>
    <property type="match status" value="1"/>
</dbReference>
<proteinExistence type="inferred from homology"/>
<keyword evidence="16" id="KW-0675">Receptor</keyword>
<sequence>MKKITLLIVLCSFLLGSQLYAQNTAQISGRVSTKNGVAIPGATIHLLNSNFIGVADNDGKYVLRNVPTGKYTIGVRALNYSTLTREINLSNQQMELNFELKQQGHALEEVIVTAEKREESLQNLPLSVSAISARQAEEYRLWNIKQISGIVPNLYSANPGDNRNVTSIRGIVSSSYDPAVATYVDGVNQFNLDTYIAQLQDVERIEVLRGPSGTLYGRNAMGGVINIITKQPGNNTSGFAEVNFGNFNQQRYNLGFRTPLIKDRLFFGASGLYTKQEGFYTNEFTQSSFDNQHSTMGNYYLKFLASPKLSLSLNVKHNENRNDGAFPLVMGLGDALSNPFVLNQNSVGPLVDNIFNTSLSLNYTGSGFNFTSQSAYQTNYRYYKQPVDADFSPIDGYSIVNNYGSEWNNVKALTQEFRFSSAASSASAFKWVGGTYLFYQHSPNRQGTYLGKDVMGPDPTFTSIATNKSDNFGVAFFGQGTYSLTAKLDLIAGLRYDFEHKKQSIKGEFQPDGAELMETRSDTAATARFNTFSPKAGIQYHLTAQSNLYGTYSRGFRAGGISQLSSNPDEALRSYEPEFSNSFEIGSKNMFFGNKARVNLALFYTTVNNAQVPTLLLPDAITLTQNAGKLISKGAELELGLNPLQGLELDYNFGYTDAKYKRLNLPSNGTSVNFANNKQMFTPDITSMLAVQYGHQLSESQNLKLVVRGEWRYTGKQYFDLENQLQQSAYSLLNGRAGVSTQRFDIFVWGSNLDNEKYVDYAYSGIGAAHLGNPRTYGMSFRVRY</sequence>
<evidence type="ECO:0000256" key="11">
    <source>
        <dbReference type="PROSITE-ProRule" id="PRU01360"/>
    </source>
</evidence>
<evidence type="ECO:0000256" key="13">
    <source>
        <dbReference type="SAM" id="SignalP"/>
    </source>
</evidence>
<dbReference type="SUPFAM" id="SSF56935">
    <property type="entry name" value="Porins"/>
    <property type="match status" value="1"/>
</dbReference>
<comment type="caution">
    <text evidence="16">The sequence shown here is derived from an EMBL/GenBank/DDBJ whole genome shotgun (WGS) entry which is preliminary data.</text>
</comment>
<evidence type="ECO:0000256" key="7">
    <source>
        <dbReference type="ARBA" id="ARBA00023065"/>
    </source>
</evidence>
<dbReference type="Pfam" id="PF13715">
    <property type="entry name" value="CarbopepD_reg_2"/>
    <property type="match status" value="1"/>
</dbReference>
<dbReference type="Proteomes" id="UP001597387">
    <property type="component" value="Unassembled WGS sequence"/>
</dbReference>
<dbReference type="InterPro" id="IPR039426">
    <property type="entry name" value="TonB-dep_rcpt-like"/>
</dbReference>
<organism evidence="16 17">
    <name type="scientific">Paradesertivirga mongoliensis</name>
    <dbReference type="NCBI Taxonomy" id="2100740"/>
    <lineage>
        <taxon>Bacteria</taxon>
        <taxon>Pseudomonadati</taxon>
        <taxon>Bacteroidota</taxon>
        <taxon>Sphingobacteriia</taxon>
        <taxon>Sphingobacteriales</taxon>
        <taxon>Sphingobacteriaceae</taxon>
        <taxon>Paradesertivirga</taxon>
    </lineage>
</organism>
<dbReference type="Pfam" id="PF07715">
    <property type="entry name" value="Plug"/>
    <property type="match status" value="1"/>
</dbReference>
<keyword evidence="2 11" id="KW-0813">Transport</keyword>
<dbReference type="PROSITE" id="PS52016">
    <property type="entry name" value="TONB_DEPENDENT_REC_3"/>
    <property type="match status" value="1"/>
</dbReference>
<gene>
    <name evidence="16" type="ORF">ACFSJU_15320</name>
</gene>
<keyword evidence="17" id="KW-1185">Reference proteome</keyword>
<dbReference type="Gene3D" id="2.40.170.20">
    <property type="entry name" value="TonB-dependent receptor, beta-barrel domain"/>
    <property type="match status" value="1"/>
</dbReference>
<evidence type="ECO:0000256" key="2">
    <source>
        <dbReference type="ARBA" id="ARBA00022448"/>
    </source>
</evidence>
<evidence type="ECO:0000256" key="6">
    <source>
        <dbReference type="ARBA" id="ARBA00023004"/>
    </source>
</evidence>
<reference evidence="17" key="1">
    <citation type="journal article" date="2019" name="Int. J. Syst. Evol. Microbiol.">
        <title>The Global Catalogue of Microorganisms (GCM) 10K type strain sequencing project: providing services to taxonomists for standard genome sequencing and annotation.</title>
        <authorList>
            <consortium name="The Broad Institute Genomics Platform"/>
            <consortium name="The Broad Institute Genome Sequencing Center for Infectious Disease"/>
            <person name="Wu L."/>
            <person name="Ma J."/>
        </authorList>
    </citation>
    <scope>NUCLEOTIDE SEQUENCE [LARGE SCALE GENOMIC DNA]</scope>
    <source>
        <strain evidence="17">KCTC 42217</strain>
    </source>
</reference>
<dbReference type="Gene3D" id="2.60.40.1120">
    <property type="entry name" value="Carboxypeptidase-like, regulatory domain"/>
    <property type="match status" value="1"/>
</dbReference>
<keyword evidence="10 11" id="KW-0998">Cell outer membrane</keyword>
<evidence type="ECO:0000256" key="3">
    <source>
        <dbReference type="ARBA" id="ARBA00022452"/>
    </source>
</evidence>
<dbReference type="RefSeq" id="WP_255900245.1">
    <property type="nucleotide sequence ID" value="NZ_JAFMZO010000002.1"/>
</dbReference>
<evidence type="ECO:0000256" key="8">
    <source>
        <dbReference type="ARBA" id="ARBA00023077"/>
    </source>
</evidence>
<evidence type="ECO:0000256" key="9">
    <source>
        <dbReference type="ARBA" id="ARBA00023136"/>
    </source>
</evidence>
<keyword evidence="6" id="KW-0408">Iron</keyword>
<protein>
    <submittedName>
        <fullName evidence="16">TonB-dependent receptor</fullName>
    </submittedName>
</protein>
<evidence type="ECO:0000259" key="14">
    <source>
        <dbReference type="Pfam" id="PF00593"/>
    </source>
</evidence>
<feature type="domain" description="TonB-dependent receptor plug" evidence="15">
    <location>
        <begin position="121"/>
        <end position="224"/>
    </location>
</feature>
<evidence type="ECO:0000256" key="10">
    <source>
        <dbReference type="ARBA" id="ARBA00023237"/>
    </source>
</evidence>
<dbReference type="Pfam" id="PF00593">
    <property type="entry name" value="TonB_dep_Rec_b-barrel"/>
    <property type="match status" value="1"/>
</dbReference>
<feature type="domain" description="TonB-dependent receptor-like beta-barrel" evidence="14">
    <location>
        <begin position="344"/>
        <end position="753"/>
    </location>
</feature>
<dbReference type="EMBL" id="JBHUHZ010000002">
    <property type="protein sequence ID" value="MFD2163777.1"/>
    <property type="molecule type" value="Genomic_DNA"/>
</dbReference>
<feature type="signal peptide" evidence="13">
    <location>
        <begin position="1"/>
        <end position="21"/>
    </location>
</feature>
<feature type="chain" id="PRO_5046204697" evidence="13">
    <location>
        <begin position="22"/>
        <end position="785"/>
    </location>
</feature>
<keyword evidence="13" id="KW-0732">Signal</keyword>
<evidence type="ECO:0000313" key="16">
    <source>
        <dbReference type="EMBL" id="MFD2163777.1"/>
    </source>
</evidence>
<dbReference type="SUPFAM" id="SSF49464">
    <property type="entry name" value="Carboxypeptidase regulatory domain-like"/>
    <property type="match status" value="1"/>
</dbReference>
<evidence type="ECO:0000256" key="4">
    <source>
        <dbReference type="ARBA" id="ARBA00022496"/>
    </source>
</evidence>
<keyword evidence="9 11" id="KW-0472">Membrane</keyword>
<dbReference type="InterPro" id="IPR036942">
    <property type="entry name" value="Beta-barrel_TonB_sf"/>
</dbReference>
<comment type="similarity">
    <text evidence="11 12">Belongs to the TonB-dependent receptor family.</text>
</comment>